<name>A0A061QNB1_9CHLO</name>
<dbReference type="Pfam" id="PF12576">
    <property type="entry name" value="DUF3754"/>
    <property type="match status" value="1"/>
</dbReference>
<organism evidence="2">
    <name type="scientific">Tetraselmis sp. GSL018</name>
    <dbReference type="NCBI Taxonomy" id="582737"/>
    <lineage>
        <taxon>Eukaryota</taxon>
        <taxon>Viridiplantae</taxon>
        <taxon>Chlorophyta</taxon>
        <taxon>core chlorophytes</taxon>
        <taxon>Chlorodendrophyceae</taxon>
        <taxon>Chlorodendrales</taxon>
        <taxon>Chlorodendraceae</taxon>
        <taxon>Tetraselmis</taxon>
    </lineage>
</organism>
<dbReference type="PANTHER" id="PTHR33645:SF2">
    <property type="entry name" value="FAMILY PROTEIN, PUTATIVE (DUF3754)-RELATED"/>
    <property type="match status" value="1"/>
</dbReference>
<feature type="compositionally biased region" description="Basic and acidic residues" evidence="1">
    <location>
        <begin position="1"/>
        <end position="15"/>
    </location>
</feature>
<dbReference type="AlphaFoldDB" id="A0A061QNB1"/>
<sequence length="293" mass="31829">PGAVRERLLPGERPRPPPLPGKPRRLQPVRVRVYKDIPVPIWRVCFPQRQVAFKPLDLLKVDLMAMVGVAAILAQIVHGSQQLEIIWLSSLLAQAMRVVFGYTRMYSQFEGYVHETLHGKTVVGEDAVGQFLAAGAAGQQFRQAAVLYMLLCGSNAAGVASTPEAAALGQRLDLQQVAREAEDLLALCGAKVSFSVGEALHDLRRFGAVVLQDAHAGDGTEGRPLKVKVKELCSGFGVLNEPPKSGGATEKNAFRWSWFQGLIWSAGLEQSRRGAWNSVLRVYLGIPGPGFCP</sequence>
<feature type="non-terminal residue" evidence="2">
    <location>
        <position position="1"/>
    </location>
</feature>
<gene>
    <name evidence="2" type="ORF">TSPGSL018_30383</name>
</gene>
<dbReference type="InterPro" id="IPR022227">
    <property type="entry name" value="DUF3754"/>
</dbReference>
<evidence type="ECO:0000256" key="1">
    <source>
        <dbReference type="SAM" id="MobiDB-lite"/>
    </source>
</evidence>
<evidence type="ECO:0000313" key="2">
    <source>
        <dbReference type="EMBL" id="JAC59876.1"/>
    </source>
</evidence>
<feature type="region of interest" description="Disordered" evidence="1">
    <location>
        <begin position="1"/>
        <end position="23"/>
    </location>
</feature>
<accession>A0A061QNB1</accession>
<dbReference type="EMBL" id="GBEZ01027435">
    <property type="protein sequence ID" value="JAC59876.1"/>
    <property type="molecule type" value="Transcribed_RNA"/>
</dbReference>
<reference evidence="2" key="1">
    <citation type="submission" date="2014-05" db="EMBL/GenBank/DDBJ databases">
        <title>The transcriptome of the halophilic microalga Tetraselmis sp. GSL018 isolated from the Great Salt Lake, Utah.</title>
        <authorList>
            <person name="Jinkerson R.E."/>
            <person name="D'Adamo S."/>
            <person name="Posewitz M.C."/>
        </authorList>
    </citation>
    <scope>NUCLEOTIDE SEQUENCE</scope>
    <source>
        <strain evidence="2">GSL018</strain>
    </source>
</reference>
<protein>
    <submittedName>
        <fullName evidence="2">Uncharacterized protein</fullName>
    </submittedName>
</protein>
<proteinExistence type="predicted"/>
<dbReference type="PANTHER" id="PTHR33645">
    <property type="entry name" value="AMINOPEPTIDASE (DUF3754)"/>
    <property type="match status" value="1"/>
</dbReference>